<dbReference type="Gene3D" id="3.50.50.60">
    <property type="entry name" value="FAD/NAD(P)-binding domain"/>
    <property type="match status" value="1"/>
</dbReference>
<dbReference type="InterPro" id="IPR027477">
    <property type="entry name" value="Succ_DH/fumarate_Rdtase_cat_sf"/>
</dbReference>
<evidence type="ECO:0000256" key="4">
    <source>
        <dbReference type="ARBA" id="ARBA00012173"/>
    </source>
</evidence>
<evidence type="ECO:0000256" key="1">
    <source>
        <dbReference type="ARBA" id="ARBA00001974"/>
    </source>
</evidence>
<evidence type="ECO:0000313" key="14">
    <source>
        <dbReference type="Proteomes" id="UP001222800"/>
    </source>
</evidence>
<reference evidence="13 14" key="1">
    <citation type="submission" date="2023-03" db="EMBL/GenBank/DDBJ databases">
        <title>Complete genome sequence of Tepidibacter sp. SWIR-1, isolated from a deep-sea hydrothermal vent.</title>
        <authorList>
            <person name="Li X."/>
        </authorList>
    </citation>
    <scope>NUCLEOTIDE SEQUENCE [LARGE SCALE GENOMIC DNA]</scope>
    <source>
        <strain evidence="13 14">SWIR-1</strain>
    </source>
</reference>
<dbReference type="NCBIfam" id="NF004820">
    <property type="entry name" value="PRK06175.1"/>
    <property type="match status" value="1"/>
</dbReference>
<comment type="cofactor">
    <cofactor evidence="1">
        <name>FAD</name>
        <dbReference type="ChEBI" id="CHEBI:57692"/>
    </cofactor>
</comment>
<evidence type="ECO:0000256" key="11">
    <source>
        <dbReference type="ARBA" id="ARBA00048305"/>
    </source>
</evidence>
<dbReference type="SUPFAM" id="SSF56425">
    <property type="entry name" value="Succinate dehydrogenase/fumarate reductase flavoprotein, catalytic domain"/>
    <property type="match status" value="1"/>
</dbReference>
<dbReference type="EMBL" id="CP120733">
    <property type="protein sequence ID" value="WFD08905.1"/>
    <property type="molecule type" value="Genomic_DNA"/>
</dbReference>
<keyword evidence="7" id="KW-0662">Pyridine nucleotide biosynthesis</keyword>
<dbReference type="GO" id="GO:0008734">
    <property type="term" value="F:L-aspartate oxidase activity"/>
    <property type="evidence" value="ECO:0007669"/>
    <property type="project" value="UniProtKB-EC"/>
</dbReference>
<feature type="domain" description="FAD-dependent oxidoreductase 2 FAD-binding" evidence="12">
    <location>
        <begin position="6"/>
        <end position="368"/>
    </location>
</feature>
<evidence type="ECO:0000256" key="3">
    <source>
        <dbReference type="ARBA" id="ARBA00008562"/>
    </source>
</evidence>
<dbReference type="EC" id="1.4.3.16" evidence="4"/>
<dbReference type="RefSeq" id="WP_277730823.1">
    <property type="nucleotide sequence ID" value="NZ_CP120733.1"/>
</dbReference>
<keyword evidence="6" id="KW-0285">Flavoprotein</keyword>
<dbReference type="PANTHER" id="PTHR42716:SF2">
    <property type="entry name" value="L-ASPARTATE OXIDASE, CHLOROPLASTIC"/>
    <property type="match status" value="1"/>
</dbReference>
<evidence type="ECO:0000256" key="2">
    <source>
        <dbReference type="ARBA" id="ARBA00004950"/>
    </source>
</evidence>
<dbReference type="Pfam" id="PF00890">
    <property type="entry name" value="FAD_binding_2"/>
    <property type="match status" value="1"/>
</dbReference>
<sequence length="434" mass="48520">MKVYADVLIVGTGIAGLYSALNLRNNLKIVMITKEKVDDCNSYLAQGGIATAKDKYDIENYVQDTLKAGQYKNNEEAVRILAEESIDNINNLIKLGVKFDTVDGELRYTREAAHCNNRIVHCKDRTGGEVFNVLLKRVKEKSNIQIIEESCLIDIIEKNNICSGGIAVKDNEVINIYSKVTILACGGIGGLFKNSTNVKTLTGDGISIACKHKINIRDINYIQFHPTSLYEKGENRRFLISEAVRGEGAYLLNKRGIRFVDELLPRDVVSKAILNEELKSNSECVFLDITHKNSQYIVDRFPSIYEACINKGIDMTKDRIPVTPAQHYFMGGITVDTYSRTSMKRLFACGEVSCTGVHGANRLASNSLQEALVFSRRASIIINNNIDDIQFNKLEIDESYNCVNASNIKKQNIKIALNELIKVRGDLKNELVNC</sequence>
<dbReference type="SUPFAM" id="SSF51905">
    <property type="entry name" value="FAD/NAD(P)-binding domain"/>
    <property type="match status" value="1"/>
</dbReference>
<evidence type="ECO:0000256" key="8">
    <source>
        <dbReference type="ARBA" id="ARBA00022827"/>
    </source>
</evidence>
<protein>
    <recommendedName>
        <fullName evidence="5">L-aspartate oxidase</fullName>
        <ecNumber evidence="4">1.4.3.16</ecNumber>
    </recommendedName>
    <alternativeName>
        <fullName evidence="10">Quinolinate synthase B</fullName>
    </alternativeName>
</protein>
<keyword evidence="9 13" id="KW-0560">Oxidoreductase</keyword>
<comment type="catalytic activity">
    <reaction evidence="11">
        <text>L-aspartate + O2 = iminosuccinate + H2O2</text>
        <dbReference type="Rhea" id="RHEA:25876"/>
        <dbReference type="ChEBI" id="CHEBI:15379"/>
        <dbReference type="ChEBI" id="CHEBI:16240"/>
        <dbReference type="ChEBI" id="CHEBI:29991"/>
        <dbReference type="ChEBI" id="CHEBI:77875"/>
        <dbReference type="EC" id="1.4.3.16"/>
    </reaction>
    <physiologicalReaction direction="left-to-right" evidence="11">
        <dbReference type="Rhea" id="RHEA:25877"/>
    </physiologicalReaction>
</comment>
<evidence type="ECO:0000256" key="7">
    <source>
        <dbReference type="ARBA" id="ARBA00022642"/>
    </source>
</evidence>
<comment type="similarity">
    <text evidence="3">Belongs to the FAD-dependent oxidoreductase 2 family. NadB subfamily.</text>
</comment>
<name>A0ABY8EAG1_9FIRM</name>
<comment type="pathway">
    <text evidence="2">Cofactor biosynthesis; NAD(+) biosynthesis; iminoaspartate from L-aspartate (oxidase route): step 1/1.</text>
</comment>
<dbReference type="Gene3D" id="3.90.700.10">
    <property type="entry name" value="Succinate dehydrogenase/fumarate reductase flavoprotein, catalytic domain"/>
    <property type="match status" value="1"/>
</dbReference>
<organism evidence="13 14">
    <name type="scientific">Tepidibacter hydrothermalis</name>
    <dbReference type="NCBI Taxonomy" id="3036126"/>
    <lineage>
        <taxon>Bacteria</taxon>
        <taxon>Bacillati</taxon>
        <taxon>Bacillota</taxon>
        <taxon>Clostridia</taxon>
        <taxon>Peptostreptococcales</taxon>
        <taxon>Peptostreptococcaceae</taxon>
        <taxon>Tepidibacter</taxon>
    </lineage>
</organism>
<dbReference type="InterPro" id="IPR005288">
    <property type="entry name" value="NadB"/>
</dbReference>
<evidence type="ECO:0000256" key="6">
    <source>
        <dbReference type="ARBA" id="ARBA00022630"/>
    </source>
</evidence>
<dbReference type="Proteomes" id="UP001222800">
    <property type="component" value="Chromosome"/>
</dbReference>
<dbReference type="PANTHER" id="PTHR42716">
    <property type="entry name" value="L-ASPARTATE OXIDASE"/>
    <property type="match status" value="1"/>
</dbReference>
<gene>
    <name evidence="13" type="ORF">P4S50_10945</name>
</gene>
<evidence type="ECO:0000256" key="10">
    <source>
        <dbReference type="ARBA" id="ARBA00030386"/>
    </source>
</evidence>
<evidence type="ECO:0000259" key="12">
    <source>
        <dbReference type="Pfam" id="PF00890"/>
    </source>
</evidence>
<dbReference type="InterPro" id="IPR003953">
    <property type="entry name" value="FAD-dep_OxRdtase_2_FAD-bd"/>
</dbReference>
<dbReference type="InterPro" id="IPR036188">
    <property type="entry name" value="FAD/NAD-bd_sf"/>
</dbReference>
<keyword evidence="14" id="KW-1185">Reference proteome</keyword>
<proteinExistence type="inferred from homology"/>
<evidence type="ECO:0000256" key="5">
    <source>
        <dbReference type="ARBA" id="ARBA00021901"/>
    </source>
</evidence>
<dbReference type="PRINTS" id="PR00368">
    <property type="entry name" value="FADPNR"/>
</dbReference>
<accession>A0ABY8EAG1</accession>
<evidence type="ECO:0000256" key="9">
    <source>
        <dbReference type="ARBA" id="ARBA00023002"/>
    </source>
</evidence>
<keyword evidence="8" id="KW-0274">FAD</keyword>
<evidence type="ECO:0000313" key="13">
    <source>
        <dbReference type="EMBL" id="WFD08905.1"/>
    </source>
</evidence>